<dbReference type="Gene3D" id="3.40.50.300">
    <property type="entry name" value="P-loop containing nucleotide triphosphate hydrolases"/>
    <property type="match status" value="1"/>
</dbReference>
<evidence type="ECO:0000256" key="2">
    <source>
        <dbReference type="ARBA" id="ARBA00022692"/>
    </source>
</evidence>
<name>A0A919DEI7_9ACTN</name>
<evidence type="ECO:0000256" key="4">
    <source>
        <dbReference type="ARBA" id="ARBA00023136"/>
    </source>
</evidence>
<dbReference type="Proteomes" id="UP000608024">
    <property type="component" value="Unassembled WGS sequence"/>
</dbReference>
<feature type="compositionally biased region" description="Basic and acidic residues" evidence="5">
    <location>
        <begin position="744"/>
        <end position="789"/>
    </location>
</feature>
<dbReference type="InterPro" id="IPR011527">
    <property type="entry name" value="ABC1_TM_dom"/>
</dbReference>
<evidence type="ECO:0000256" key="6">
    <source>
        <dbReference type="SAM" id="Phobius"/>
    </source>
</evidence>
<sequence>MQIRDLPYADPGEPDARSGPRFLLWLGRMQLGGQLKSLCWGLLHFLGIAALPYMVGTAVEAVIDRSGTRLALSGGLILLAGVAIAAGDTMLHRTAVTNWITAAARVQQLLARKTARLGAALTRRVAAGEVVAVSTGDVEKIGWFVEALSRFAAAALTVLAVCVGLVVYQPALGIVVAVGIPVLALAVLPLLPRATRRADLQREKAGRATELASDTVAGLRVLRGIGGEELFLERYRRASQEVRVAAVRSARMWAVISAVQVLLPGLLLIVLVWHGVHLAHEGRITVGELVTVYSAVMLLNYPLRHFEEIAMAYSFSRPSAKRAARVLSLQRTEAAGAAGPVDDRGTRGGARAAEDAGTTGGGGSAGSSESAGGREDTGSGEAAGGSQATGARQGSGGGEAIGRSERVGSGEAVGGSRGVGGSGTADRGESAGGRARADAGETSDSTRTADDQQTAVDRGTTDGEPTVVDRGTADGEQTAVSKGTADGEQAVVGTGRAVGKASAGAPDGVLAATPPAGDLYDPATGLLAPAGRLTAVVCGDPDAAGRLAERLGGHPAYTTDLPSVRLGGVPLDDLPLDTARTAVLVQDKDPVLLSGTLAALLDVPASGAVSPERALAAAQCGDVLAALVQGSTADDPMDAHLTERGRSLSGGQRQRLALARSLVTDPEALVLDEPTSAVDSHTEARIADGLRELRAGRTTVVFTSSPLLLDRADRVVFLHDGEVAAVGEHRELVVTHAAYRAVVTRETEEEHTGAEQHARAQDGSHDCGRADDPGHAHHSSHSDDPESGHSNRSGRTGRPGDRGQASGIPVRTIDIEETA</sequence>
<reference evidence="9" key="2">
    <citation type="submission" date="2020-09" db="EMBL/GenBank/DDBJ databases">
        <authorList>
            <person name="Sun Q."/>
            <person name="Ohkuma M."/>
        </authorList>
    </citation>
    <scope>NUCLEOTIDE SEQUENCE</scope>
    <source>
        <strain evidence="9">JCM 4784</strain>
    </source>
</reference>
<evidence type="ECO:0000256" key="5">
    <source>
        <dbReference type="SAM" id="MobiDB-lite"/>
    </source>
</evidence>
<dbReference type="PROSITE" id="PS00211">
    <property type="entry name" value="ABC_TRANSPORTER_1"/>
    <property type="match status" value="1"/>
</dbReference>
<feature type="transmembrane region" description="Helical" evidence="6">
    <location>
        <begin position="253"/>
        <end position="276"/>
    </location>
</feature>
<feature type="region of interest" description="Disordered" evidence="5">
    <location>
        <begin position="744"/>
        <end position="819"/>
    </location>
</feature>
<dbReference type="EMBL" id="BNBT01000004">
    <property type="protein sequence ID" value="GHE38307.1"/>
    <property type="molecule type" value="Genomic_DNA"/>
</dbReference>
<evidence type="ECO:0000313" key="9">
    <source>
        <dbReference type="EMBL" id="GHE38307.1"/>
    </source>
</evidence>
<evidence type="ECO:0000256" key="1">
    <source>
        <dbReference type="ARBA" id="ARBA00004651"/>
    </source>
</evidence>
<comment type="subcellular location">
    <subcellularLocation>
        <location evidence="1">Cell membrane</location>
        <topology evidence="1">Multi-pass membrane protein</topology>
    </subcellularLocation>
</comment>
<dbReference type="PROSITE" id="PS50929">
    <property type="entry name" value="ABC_TM1F"/>
    <property type="match status" value="1"/>
</dbReference>
<dbReference type="GO" id="GO:0005524">
    <property type="term" value="F:ATP binding"/>
    <property type="evidence" value="ECO:0007669"/>
    <property type="project" value="InterPro"/>
</dbReference>
<dbReference type="RefSeq" id="WP_190134125.1">
    <property type="nucleotide sequence ID" value="NZ_BNBT01000004.1"/>
</dbReference>
<dbReference type="PANTHER" id="PTHR43394">
    <property type="entry name" value="ATP-DEPENDENT PERMEASE MDL1, MITOCHONDRIAL"/>
    <property type="match status" value="1"/>
</dbReference>
<dbReference type="PROSITE" id="PS50893">
    <property type="entry name" value="ABC_TRANSPORTER_2"/>
    <property type="match status" value="1"/>
</dbReference>
<evidence type="ECO:0000259" key="8">
    <source>
        <dbReference type="PROSITE" id="PS50929"/>
    </source>
</evidence>
<dbReference type="Pfam" id="PF00664">
    <property type="entry name" value="ABC_membrane"/>
    <property type="match status" value="1"/>
</dbReference>
<dbReference type="GO" id="GO:0016887">
    <property type="term" value="F:ATP hydrolysis activity"/>
    <property type="evidence" value="ECO:0007669"/>
    <property type="project" value="InterPro"/>
</dbReference>
<comment type="caution">
    <text evidence="9">The sequence shown here is derived from an EMBL/GenBank/DDBJ whole genome shotgun (WGS) entry which is preliminary data.</text>
</comment>
<dbReference type="InterPro" id="IPR039421">
    <property type="entry name" value="Type_1_exporter"/>
</dbReference>
<evidence type="ECO:0000256" key="3">
    <source>
        <dbReference type="ARBA" id="ARBA00022989"/>
    </source>
</evidence>
<feature type="transmembrane region" description="Helical" evidence="6">
    <location>
        <begin position="67"/>
        <end position="86"/>
    </location>
</feature>
<feature type="region of interest" description="Disordered" evidence="5">
    <location>
        <begin position="334"/>
        <end position="488"/>
    </location>
</feature>
<dbReference type="Pfam" id="PF00005">
    <property type="entry name" value="ABC_tran"/>
    <property type="match status" value="1"/>
</dbReference>
<feature type="transmembrane region" description="Helical" evidence="6">
    <location>
        <begin position="174"/>
        <end position="192"/>
    </location>
</feature>
<keyword evidence="10" id="KW-1185">Reference proteome</keyword>
<organism evidence="9 10">
    <name type="scientific">Streptomyces longispororuber</name>
    <dbReference type="NCBI Taxonomy" id="68230"/>
    <lineage>
        <taxon>Bacteria</taxon>
        <taxon>Bacillati</taxon>
        <taxon>Actinomycetota</taxon>
        <taxon>Actinomycetes</taxon>
        <taxon>Kitasatosporales</taxon>
        <taxon>Streptomycetaceae</taxon>
        <taxon>Streptomyces</taxon>
    </lineage>
</organism>
<dbReference type="InterPro" id="IPR003439">
    <property type="entry name" value="ABC_transporter-like_ATP-bd"/>
</dbReference>
<feature type="transmembrane region" description="Helical" evidence="6">
    <location>
        <begin position="38"/>
        <end position="55"/>
    </location>
</feature>
<feature type="compositionally biased region" description="Gly residues" evidence="5">
    <location>
        <begin position="411"/>
        <end position="423"/>
    </location>
</feature>
<dbReference type="GO" id="GO:0005886">
    <property type="term" value="C:plasma membrane"/>
    <property type="evidence" value="ECO:0007669"/>
    <property type="project" value="UniProtKB-SubCell"/>
</dbReference>
<keyword evidence="4 6" id="KW-0472">Membrane</keyword>
<accession>A0A919DEI7</accession>
<dbReference type="SUPFAM" id="SSF90123">
    <property type="entry name" value="ABC transporter transmembrane region"/>
    <property type="match status" value="1"/>
</dbReference>
<evidence type="ECO:0000313" key="10">
    <source>
        <dbReference type="Proteomes" id="UP000608024"/>
    </source>
</evidence>
<dbReference type="InterPro" id="IPR017871">
    <property type="entry name" value="ABC_transporter-like_CS"/>
</dbReference>
<gene>
    <name evidence="9" type="ORF">GCM10018785_04930</name>
</gene>
<proteinExistence type="predicted"/>
<dbReference type="AlphaFoldDB" id="A0A919DEI7"/>
<feature type="domain" description="ABC transporter" evidence="7">
    <location>
        <begin position="504"/>
        <end position="745"/>
    </location>
</feature>
<dbReference type="InterPro" id="IPR027417">
    <property type="entry name" value="P-loop_NTPase"/>
</dbReference>
<keyword evidence="2 6" id="KW-0812">Transmembrane</keyword>
<dbReference type="GO" id="GO:0015421">
    <property type="term" value="F:ABC-type oligopeptide transporter activity"/>
    <property type="evidence" value="ECO:0007669"/>
    <property type="project" value="TreeGrafter"/>
</dbReference>
<feature type="domain" description="ABC transmembrane type-1" evidence="8">
    <location>
        <begin position="37"/>
        <end position="306"/>
    </location>
</feature>
<evidence type="ECO:0000259" key="7">
    <source>
        <dbReference type="PROSITE" id="PS50893"/>
    </source>
</evidence>
<dbReference type="SUPFAM" id="SSF52540">
    <property type="entry name" value="P-loop containing nucleoside triphosphate hydrolases"/>
    <property type="match status" value="1"/>
</dbReference>
<dbReference type="InterPro" id="IPR036640">
    <property type="entry name" value="ABC1_TM_sf"/>
</dbReference>
<feature type="transmembrane region" description="Helical" evidence="6">
    <location>
        <begin position="147"/>
        <end position="168"/>
    </location>
</feature>
<keyword evidence="3 6" id="KW-1133">Transmembrane helix</keyword>
<feature type="compositionally biased region" description="Polar residues" evidence="5">
    <location>
        <begin position="442"/>
        <end position="455"/>
    </location>
</feature>
<protein>
    <submittedName>
        <fullName evidence="9">Uncharacterized protein</fullName>
    </submittedName>
</protein>
<dbReference type="PANTHER" id="PTHR43394:SF1">
    <property type="entry name" value="ATP-BINDING CASSETTE SUB-FAMILY B MEMBER 10, MITOCHONDRIAL"/>
    <property type="match status" value="1"/>
</dbReference>
<reference evidence="9" key="1">
    <citation type="journal article" date="2014" name="Int. J. Syst. Evol. Microbiol.">
        <title>Complete genome sequence of Corynebacterium casei LMG S-19264T (=DSM 44701T), isolated from a smear-ripened cheese.</title>
        <authorList>
            <consortium name="US DOE Joint Genome Institute (JGI-PGF)"/>
            <person name="Walter F."/>
            <person name="Albersmeier A."/>
            <person name="Kalinowski J."/>
            <person name="Ruckert C."/>
        </authorList>
    </citation>
    <scope>NUCLEOTIDE SEQUENCE</scope>
    <source>
        <strain evidence="9">JCM 4784</strain>
    </source>
</reference>
<dbReference type="Gene3D" id="1.20.1560.10">
    <property type="entry name" value="ABC transporter type 1, transmembrane domain"/>
    <property type="match status" value="1"/>
</dbReference>